<comment type="similarity">
    <text evidence="3">Belongs to the HAD-like hydrolase superfamily. CbbY/CbbZ/Gph/YieH family.</text>
</comment>
<sequence length="239" mass="25095">MDIKALLFDKDGTLFDFHATWGVWAARLLDHLSAGDTVLRADLAGAIDYDLAASRFRPTSVAIAGTMDEIVEAMLAHLPGRTATDLAREMHLMAQEAPQVAAAPLDVLLPQLRGMGLKLGVMTNDSEASAKVHLTREAALDYFDCVFGADSGHGAKPDPAPLLALAHRLGVAPAHCVMLGDSLHDLQAAKAAGMVPVGVLTGPASAEDLAPHARAVLGDIGELPQWLARQDCDLCPVTG</sequence>
<keyword evidence="5" id="KW-0378">Hydrolase</keyword>
<reference evidence="5 6" key="2">
    <citation type="submission" date="2024-06" db="EMBL/GenBank/DDBJ databases">
        <title>Thioclava kandeliae sp. nov. from a rhizosphere soil sample of Kandelia candel in a mangrove.</title>
        <authorList>
            <person name="Mu T."/>
        </authorList>
    </citation>
    <scope>NUCLEOTIDE SEQUENCE [LARGE SCALE GENOMIC DNA]</scope>
    <source>
        <strain evidence="5 6">CPCC 100088</strain>
    </source>
</reference>
<accession>A0ABV1SC86</accession>
<name>A0ABV1SC86_9RHOB</name>
<reference evidence="5 6" key="1">
    <citation type="submission" date="2024-01" db="EMBL/GenBank/DDBJ databases">
        <authorList>
            <person name="Deng Y."/>
            <person name="Su J."/>
        </authorList>
    </citation>
    <scope>NUCLEOTIDE SEQUENCE [LARGE SCALE GENOMIC DNA]</scope>
    <source>
        <strain evidence="5 6">CPCC 100088</strain>
    </source>
</reference>
<dbReference type="Pfam" id="PF00702">
    <property type="entry name" value="Hydrolase"/>
    <property type="match status" value="1"/>
</dbReference>
<comment type="catalytic activity">
    <reaction evidence="1">
        <text>2-phosphoglycolate + H2O = glycolate + phosphate</text>
        <dbReference type="Rhea" id="RHEA:14369"/>
        <dbReference type="ChEBI" id="CHEBI:15377"/>
        <dbReference type="ChEBI" id="CHEBI:29805"/>
        <dbReference type="ChEBI" id="CHEBI:43474"/>
        <dbReference type="ChEBI" id="CHEBI:58033"/>
        <dbReference type="EC" id="3.1.3.18"/>
    </reaction>
</comment>
<dbReference type="InterPro" id="IPR023198">
    <property type="entry name" value="PGP-like_dom2"/>
</dbReference>
<gene>
    <name evidence="5" type="ORF">VSX56_01940</name>
</gene>
<dbReference type="SFLD" id="SFLDS00003">
    <property type="entry name" value="Haloacid_Dehalogenase"/>
    <property type="match status" value="1"/>
</dbReference>
<dbReference type="Gene3D" id="3.40.50.1000">
    <property type="entry name" value="HAD superfamily/HAD-like"/>
    <property type="match status" value="1"/>
</dbReference>
<organism evidence="5 6">
    <name type="scientific">Thioclava kandeliae</name>
    <dbReference type="NCBI Taxonomy" id="3070818"/>
    <lineage>
        <taxon>Bacteria</taxon>
        <taxon>Pseudomonadati</taxon>
        <taxon>Pseudomonadota</taxon>
        <taxon>Alphaproteobacteria</taxon>
        <taxon>Rhodobacterales</taxon>
        <taxon>Paracoccaceae</taxon>
        <taxon>Thioclava</taxon>
    </lineage>
</organism>
<dbReference type="RefSeq" id="WP_350934445.1">
    <property type="nucleotide sequence ID" value="NZ_JAYWLC010000001.1"/>
</dbReference>
<dbReference type="GO" id="GO:0016787">
    <property type="term" value="F:hydrolase activity"/>
    <property type="evidence" value="ECO:0007669"/>
    <property type="project" value="UniProtKB-KW"/>
</dbReference>
<evidence type="ECO:0000313" key="6">
    <source>
        <dbReference type="Proteomes" id="UP001438953"/>
    </source>
</evidence>
<dbReference type="PANTHER" id="PTHR43434:SF1">
    <property type="entry name" value="PHOSPHOGLYCOLATE PHOSPHATASE"/>
    <property type="match status" value="1"/>
</dbReference>
<dbReference type="InterPro" id="IPR050155">
    <property type="entry name" value="HAD-like_hydrolase_sf"/>
</dbReference>
<dbReference type="PANTHER" id="PTHR43434">
    <property type="entry name" value="PHOSPHOGLYCOLATE PHOSPHATASE"/>
    <property type="match status" value="1"/>
</dbReference>
<dbReference type="InterPro" id="IPR006439">
    <property type="entry name" value="HAD-SF_hydro_IA"/>
</dbReference>
<evidence type="ECO:0000256" key="4">
    <source>
        <dbReference type="ARBA" id="ARBA00013078"/>
    </source>
</evidence>
<comment type="caution">
    <text evidence="5">The sequence shown here is derived from an EMBL/GenBank/DDBJ whole genome shotgun (WGS) entry which is preliminary data.</text>
</comment>
<evidence type="ECO:0000256" key="2">
    <source>
        <dbReference type="ARBA" id="ARBA00004818"/>
    </source>
</evidence>
<evidence type="ECO:0000313" key="5">
    <source>
        <dbReference type="EMBL" id="MER5170522.1"/>
    </source>
</evidence>
<proteinExistence type="inferred from homology"/>
<dbReference type="EMBL" id="JAYWLC010000001">
    <property type="protein sequence ID" value="MER5170522.1"/>
    <property type="molecule type" value="Genomic_DNA"/>
</dbReference>
<protein>
    <recommendedName>
        <fullName evidence="4">phosphoglycolate phosphatase</fullName>
        <ecNumber evidence="4">3.1.3.18</ecNumber>
    </recommendedName>
</protein>
<dbReference type="Gene3D" id="1.10.150.240">
    <property type="entry name" value="Putative phosphatase, domain 2"/>
    <property type="match status" value="1"/>
</dbReference>
<comment type="pathway">
    <text evidence="2">Organic acid metabolism; glycolate biosynthesis; glycolate from 2-phosphoglycolate: step 1/1.</text>
</comment>
<dbReference type="Proteomes" id="UP001438953">
    <property type="component" value="Unassembled WGS sequence"/>
</dbReference>
<evidence type="ECO:0000256" key="3">
    <source>
        <dbReference type="ARBA" id="ARBA00006171"/>
    </source>
</evidence>
<dbReference type="InterPro" id="IPR036412">
    <property type="entry name" value="HAD-like_sf"/>
</dbReference>
<keyword evidence="6" id="KW-1185">Reference proteome</keyword>
<dbReference type="SUPFAM" id="SSF56784">
    <property type="entry name" value="HAD-like"/>
    <property type="match status" value="1"/>
</dbReference>
<dbReference type="NCBIfam" id="TIGR01549">
    <property type="entry name" value="HAD-SF-IA-v1"/>
    <property type="match status" value="1"/>
</dbReference>
<evidence type="ECO:0000256" key="1">
    <source>
        <dbReference type="ARBA" id="ARBA00000830"/>
    </source>
</evidence>
<dbReference type="NCBIfam" id="TIGR01509">
    <property type="entry name" value="HAD-SF-IA-v3"/>
    <property type="match status" value="1"/>
</dbReference>
<dbReference type="InterPro" id="IPR023214">
    <property type="entry name" value="HAD_sf"/>
</dbReference>
<dbReference type="EC" id="3.1.3.18" evidence="4"/>
<dbReference type="SFLD" id="SFLDG01129">
    <property type="entry name" value="C1.5:_HAD__Beta-PGM__Phosphata"/>
    <property type="match status" value="1"/>
</dbReference>
<dbReference type="PRINTS" id="PR00413">
    <property type="entry name" value="HADHALOGNASE"/>
</dbReference>